<dbReference type="Proteomes" id="UP000789702">
    <property type="component" value="Unassembled WGS sequence"/>
</dbReference>
<accession>A0ACA9NFP5</accession>
<feature type="non-terminal residue" evidence="1">
    <location>
        <position position="1"/>
    </location>
</feature>
<name>A0ACA9NFP5_9GLOM</name>
<organism evidence="1 2">
    <name type="scientific">Dentiscutata heterogama</name>
    <dbReference type="NCBI Taxonomy" id="1316150"/>
    <lineage>
        <taxon>Eukaryota</taxon>
        <taxon>Fungi</taxon>
        <taxon>Fungi incertae sedis</taxon>
        <taxon>Mucoromycota</taxon>
        <taxon>Glomeromycotina</taxon>
        <taxon>Glomeromycetes</taxon>
        <taxon>Diversisporales</taxon>
        <taxon>Gigasporaceae</taxon>
        <taxon>Dentiscutata</taxon>
    </lineage>
</organism>
<dbReference type="EMBL" id="CAJVPU010016411">
    <property type="protein sequence ID" value="CAG8652940.1"/>
    <property type="molecule type" value="Genomic_DNA"/>
</dbReference>
<reference evidence="1" key="1">
    <citation type="submission" date="2021-06" db="EMBL/GenBank/DDBJ databases">
        <authorList>
            <person name="Kallberg Y."/>
            <person name="Tangrot J."/>
            <person name="Rosling A."/>
        </authorList>
    </citation>
    <scope>NUCLEOTIDE SEQUENCE</scope>
    <source>
        <strain evidence="1">IL203A</strain>
    </source>
</reference>
<keyword evidence="2" id="KW-1185">Reference proteome</keyword>
<evidence type="ECO:0000313" key="1">
    <source>
        <dbReference type="EMBL" id="CAG8652940.1"/>
    </source>
</evidence>
<sequence length="71" mass="8430">SYHNVKNKTEDKLVVMIQKFYLFEASKNENNVNENYEDKNNKELDDNLAIPNHYVVVLINNIVNLHHQVFN</sequence>
<protein>
    <submittedName>
        <fullName evidence="1">10237_t:CDS:1</fullName>
    </submittedName>
</protein>
<proteinExistence type="predicted"/>
<evidence type="ECO:0000313" key="2">
    <source>
        <dbReference type="Proteomes" id="UP000789702"/>
    </source>
</evidence>
<comment type="caution">
    <text evidence="1">The sequence shown here is derived from an EMBL/GenBank/DDBJ whole genome shotgun (WGS) entry which is preliminary data.</text>
</comment>
<gene>
    <name evidence="1" type="ORF">DHETER_LOCUS9388</name>
</gene>